<keyword evidence="18" id="KW-0961">Cell wall biogenesis/degradation</keyword>
<dbReference type="InterPro" id="IPR029044">
    <property type="entry name" value="Nucleotide-diphossugar_trans"/>
</dbReference>
<dbReference type="Proteomes" id="UP000310708">
    <property type="component" value="Unassembled WGS sequence"/>
</dbReference>
<dbReference type="GO" id="GO:0006031">
    <property type="term" value="P:chitin biosynthetic process"/>
    <property type="evidence" value="ECO:0007669"/>
    <property type="project" value="TreeGrafter"/>
</dbReference>
<dbReference type="Gene3D" id="6.10.140.880">
    <property type="match status" value="1"/>
</dbReference>
<dbReference type="Pfam" id="PF01644">
    <property type="entry name" value="Chitin_synth_1"/>
    <property type="match status" value="1"/>
</dbReference>
<feature type="region of interest" description="Disordered" evidence="21">
    <location>
        <begin position="1496"/>
        <end position="1535"/>
    </location>
</feature>
<feature type="domain" description="ATP synthase F1 complex delta/epsilon subunit N-terminal" evidence="23">
    <location>
        <begin position="936"/>
        <end position="1014"/>
    </location>
</feature>
<feature type="transmembrane region" description="Helical" evidence="22">
    <location>
        <begin position="632"/>
        <end position="656"/>
    </location>
</feature>
<dbReference type="GO" id="GO:0004100">
    <property type="term" value="F:chitin synthase activity"/>
    <property type="evidence" value="ECO:0007669"/>
    <property type="project" value="UniProtKB-EC"/>
</dbReference>
<dbReference type="InterPro" id="IPR020546">
    <property type="entry name" value="ATP_synth_F1_dsu/esu_N"/>
</dbReference>
<evidence type="ECO:0000256" key="15">
    <source>
        <dbReference type="ARBA" id="ARBA00023136"/>
    </source>
</evidence>
<keyword evidence="8 22" id="KW-0812">Transmembrane</keyword>
<dbReference type="CDD" id="cd12152">
    <property type="entry name" value="F1-ATPase_delta"/>
    <property type="match status" value="1"/>
</dbReference>
<evidence type="ECO:0000313" key="26">
    <source>
        <dbReference type="EMBL" id="TIC67223.1"/>
    </source>
</evidence>
<evidence type="ECO:0000256" key="1">
    <source>
        <dbReference type="ARBA" id="ARBA00004141"/>
    </source>
</evidence>
<dbReference type="Pfam" id="PF06644">
    <property type="entry name" value="ATP11"/>
    <property type="match status" value="1"/>
</dbReference>
<evidence type="ECO:0000256" key="3">
    <source>
        <dbReference type="ARBA" id="ARBA00005712"/>
    </source>
</evidence>
<evidence type="ECO:0000256" key="9">
    <source>
        <dbReference type="ARBA" id="ARBA00022781"/>
    </source>
</evidence>
<dbReference type="InterPro" id="IPR001469">
    <property type="entry name" value="ATP_synth_F1_dsu/esu"/>
</dbReference>
<dbReference type="SUPFAM" id="SSF53448">
    <property type="entry name" value="Nucleotide-diphospho-sugar transferases"/>
    <property type="match status" value="1"/>
</dbReference>
<evidence type="ECO:0000256" key="8">
    <source>
        <dbReference type="ARBA" id="ARBA00022692"/>
    </source>
</evidence>
<evidence type="ECO:0000256" key="4">
    <source>
        <dbReference type="ARBA" id="ARBA00012543"/>
    </source>
</evidence>
<protein>
    <recommendedName>
        <fullName evidence="5">ATP synthase subunit delta, mitochondrial</fullName>
        <ecNumber evidence="4">2.4.1.16</ecNumber>
    </recommendedName>
    <alternativeName>
        <fullName evidence="20">F-ATPase delta subunit</fullName>
    </alternativeName>
</protein>
<dbReference type="GO" id="GO:0005743">
    <property type="term" value="C:mitochondrial inner membrane"/>
    <property type="evidence" value="ECO:0007669"/>
    <property type="project" value="UniProtKB-SubCell"/>
</dbReference>
<dbReference type="FunFam" id="2.60.15.10:FF:000003">
    <property type="entry name" value="ATP synthase subunit delta, mitochondrial"/>
    <property type="match status" value="1"/>
</dbReference>
<dbReference type="GO" id="GO:0030428">
    <property type="term" value="C:cell septum"/>
    <property type="evidence" value="ECO:0007669"/>
    <property type="project" value="TreeGrafter"/>
</dbReference>
<dbReference type="GO" id="GO:0071944">
    <property type="term" value="C:cell periphery"/>
    <property type="evidence" value="ECO:0007669"/>
    <property type="project" value="TreeGrafter"/>
</dbReference>
<keyword evidence="14" id="KW-0496">Mitochondrion</keyword>
<dbReference type="PANTHER" id="PTHR22914">
    <property type="entry name" value="CHITIN SYNTHASE"/>
    <property type="match status" value="1"/>
</dbReference>
<dbReference type="EMBL" id="SPRO01000011">
    <property type="protein sequence ID" value="TIC31722.1"/>
    <property type="molecule type" value="Genomic_DNA"/>
</dbReference>
<dbReference type="GO" id="GO:0071555">
    <property type="term" value="P:cell wall organization"/>
    <property type="evidence" value="ECO:0007669"/>
    <property type="project" value="UniProtKB-KW"/>
</dbReference>
<evidence type="ECO:0000259" key="23">
    <source>
        <dbReference type="Pfam" id="PF02823"/>
    </source>
</evidence>
<feature type="transmembrane region" description="Helical" evidence="22">
    <location>
        <begin position="769"/>
        <end position="788"/>
    </location>
</feature>
<evidence type="ECO:0000256" key="14">
    <source>
        <dbReference type="ARBA" id="ARBA00023128"/>
    </source>
</evidence>
<keyword evidence="16" id="KW-0139">CF(1)</keyword>
<accession>A0A4T0R1Y9</accession>
<evidence type="ECO:0000256" key="18">
    <source>
        <dbReference type="ARBA" id="ARBA00023316"/>
    </source>
</evidence>
<comment type="subcellular location">
    <subcellularLocation>
        <location evidence="1">Membrane</location>
        <topology evidence="1">Multi-pass membrane protein</topology>
    </subcellularLocation>
    <subcellularLocation>
        <location evidence="2">Mitochondrion inner membrane</location>
    </subcellularLocation>
</comment>
<name>A0A4T0R1Y9_9BASI</name>
<evidence type="ECO:0000256" key="6">
    <source>
        <dbReference type="ARBA" id="ARBA00022448"/>
    </source>
</evidence>
<evidence type="ECO:0000256" key="7">
    <source>
        <dbReference type="ARBA" id="ARBA00022676"/>
    </source>
</evidence>
<dbReference type="EC" id="2.4.1.16" evidence="4"/>
<evidence type="ECO:0000256" key="21">
    <source>
        <dbReference type="SAM" id="MobiDB-lite"/>
    </source>
</evidence>
<evidence type="ECO:0000256" key="17">
    <source>
        <dbReference type="ARBA" id="ARBA00023310"/>
    </source>
</evidence>
<evidence type="ECO:0000256" key="11">
    <source>
        <dbReference type="ARBA" id="ARBA00022946"/>
    </source>
</evidence>
<evidence type="ECO:0000256" key="22">
    <source>
        <dbReference type="SAM" id="Phobius"/>
    </source>
</evidence>
<dbReference type="Proteomes" id="UP000305647">
    <property type="component" value="Unassembled WGS sequence"/>
</dbReference>
<evidence type="ECO:0000256" key="19">
    <source>
        <dbReference type="ARBA" id="ARBA00024009"/>
    </source>
</evidence>
<sequence length="1765" mass="199435">MPFNPFKIKPVPIHAHRRVDEDAEDDSAVAQRLEEEVERVERRNSMADPFADEEEVNSYVTERETRDTPLSFQQTPAIHNIGHQHYQSISDENTPIFRQTPPYQPYQPGSYTYSQPAEQQSITPVPVQLPAHPLQNNYNYNYNDDIEKGDIKEDFSYQSRSPSPDDDSYEGMYNNEALTSPAPIAGYTPDLDTSHYGAPPEERIRRRGKTKKKVALTDGNLVVDLPIPSTLDKVIMRRDLEDMSKVRYTAVTCDPDHFEKEQFTLRQSLGNRRTELAICITMYNEDEVLFCRTLYGVMKNISHLCSRKNSSTWGIDAWTKVVVVIVADGRTKVHPRVLDCLASLGVYQEGVAKGAVNDKNVEAHLFEYTTSLALGPDLKFKGPEKRIVPTQIIFCLKEKNAKKINSHRWFFNGICPVLQPNICVLLDVGTRPHPKSIYHLWKAFDKNSNVGGACGEIRADTGKHGRALLNPIVASQNFEYKMSNILDKPTESIFGYISVLPGAFSAYRYVALKNDDNFGLGPLHSYFKGETIHMSENESVFTRNMMLAEDRILCFELCAKRKEAWTLKYVKSAVGVTDVPDRVPELISQRRRWLNGSFFAAIYALTHTGQILNSGHSKMRKSWLLIETFYAAINLFFSWFALGNFYCFFVVLTRALEDPSFGIPGIKFFNLVAQAVYGAMIIACFTFSMGNRPAGASFKYTAVMCVFAVLSIYMVVAAIICTVHVAQQSEHNAMYAQMLISLIATYGLWVAASLISLDPWHLFTSFPQYLLLAASYINVLTTFAFSNLHDLTWGTKGDNVPEQNTGKFKTSKDGLVEVEMYDNKPDLDGQYADALHKLRTKMPIPQAPPSAADRERAAADYLASFRSNVLLCWILCNGALIIAVLVGTGGDGAFGDNGNKKVQAYMLIILAFVAITSVPRIASRAYASEAGAADKLKLKFALPHETLYQDKEVIQVSVPAETGEMGILSHHVPSVEALKSGVVEVIEAAGQSKKYFISSGFASVHPNNTLTINAVEAFELSAFDKSAIKQGIQDAQKLKASGSEVEKAEAEIELDVYSELEAALKISTRVLLDDDTLLDLIRVYLIIIENDGKNRDYFSTLSNYADAFIRSSSFPHDNDIINAIVLWIDYLLNSAPDNITPYKPFIFGAHKYDSFYAPWVYSVLPNNNFNFDINNSFLTNLELTDNSVTLIYFNNQLKLQPPLSSHAAFLSLLKYQKQLPQPSLNSKDFDLEFVRLTSCIDPSTNPGCSATLYKDQFKGPWEGFFCYYEFDHYRDMLSGSLDSLYNGNYVIQPQVWKLNESINSKQTQQTSQSTLKEICNYRDDFYFDNSANDQSVSITQTNEFVNKPSPSLDTIDLDGIGHSAWGRFTLRGKVRPWDGMFMLCKEYTPDRRGKWFYRGYALPGGVLVGRWRDTYTPEVMSGYEHLHRFRHLPAIQSRSFRYSLRNLKEEFDSEHLETPQSLQQSKVKFDLKYADRLADKVKEEGVENLDELRKKLAPAPAPAPKQESEKPANLESIEQKQATTPQPDQLKVDTGRDEYFVGSVDKIEGRKEGDGTGVKPLDTILNVEKMRELPDDHISKLWNAHHATKDNHLSASIERSTYESIYQQARKFPAFVLPIPREVEGEDMAKKMGYEVFYLEWGFLPDVNGTGVRPTTLIFTSLNEYKQRQAFATPFVSCTHYSDFAHTHNLVLMRGEITSVGSGDSNLTVLDSKDAQLLLLTMQRFYNAHKHADQSNKDRAKLLSDFHYNQSQFDFERLCQLVEEI</sequence>
<keyword evidence="6" id="KW-0813">Transport</keyword>
<dbReference type="GO" id="GO:0065003">
    <property type="term" value="P:protein-containing complex assembly"/>
    <property type="evidence" value="ECO:0007669"/>
    <property type="project" value="InterPro"/>
</dbReference>
<dbReference type="InterPro" id="IPR013616">
    <property type="entry name" value="Chitin_synth_N"/>
</dbReference>
<evidence type="ECO:0000256" key="5">
    <source>
        <dbReference type="ARBA" id="ARBA00016960"/>
    </source>
</evidence>
<evidence type="ECO:0000256" key="13">
    <source>
        <dbReference type="ARBA" id="ARBA00023065"/>
    </source>
</evidence>
<evidence type="ECO:0000256" key="2">
    <source>
        <dbReference type="ARBA" id="ARBA00004273"/>
    </source>
</evidence>
<keyword evidence="9" id="KW-0375">Hydrogen ion transport</keyword>
<keyword evidence="25" id="KW-0808">Transferase</keyword>
<feature type="transmembrane region" description="Helical" evidence="22">
    <location>
        <begin position="668"/>
        <end position="688"/>
    </location>
</feature>
<keyword evidence="7" id="KW-0328">Glycosyltransferase</keyword>
<feature type="transmembrane region" description="Helical" evidence="22">
    <location>
        <begin position="870"/>
        <end position="890"/>
    </location>
</feature>
<dbReference type="InterPro" id="IPR010591">
    <property type="entry name" value="ATP11"/>
</dbReference>
<comment type="similarity">
    <text evidence="3">Belongs to the ATPase epsilon chain family.</text>
</comment>
<evidence type="ECO:0000313" key="25">
    <source>
        <dbReference type="EMBL" id="TIC31722.1"/>
    </source>
</evidence>
<dbReference type="HAMAP" id="MF_00530">
    <property type="entry name" value="ATP_synth_epsil_bac"/>
    <property type="match status" value="1"/>
</dbReference>
<evidence type="ECO:0000313" key="28">
    <source>
        <dbReference type="Proteomes" id="UP000310708"/>
    </source>
</evidence>
<feature type="region of interest" description="Disordered" evidence="21">
    <location>
        <begin position="36"/>
        <end position="58"/>
    </location>
</feature>
<evidence type="ECO:0000256" key="20">
    <source>
        <dbReference type="ARBA" id="ARBA00031669"/>
    </source>
</evidence>
<evidence type="ECO:0000313" key="27">
    <source>
        <dbReference type="Proteomes" id="UP000305647"/>
    </source>
</evidence>
<keyword evidence="11" id="KW-0809">Transit peptide</keyword>
<dbReference type="Pfam" id="PF02823">
    <property type="entry name" value="ATP-synt_DE_N"/>
    <property type="match status" value="1"/>
</dbReference>
<keyword evidence="10" id="KW-0999">Mitochondrion inner membrane</keyword>
<dbReference type="InterPro" id="IPR036771">
    <property type="entry name" value="ATPsynth_dsu/esu_N"/>
</dbReference>
<organism evidence="25 27">
    <name type="scientific">Wallemia mellicola</name>
    <dbReference type="NCBI Taxonomy" id="1708541"/>
    <lineage>
        <taxon>Eukaryota</taxon>
        <taxon>Fungi</taxon>
        <taxon>Dikarya</taxon>
        <taxon>Basidiomycota</taxon>
        <taxon>Wallemiomycotina</taxon>
        <taxon>Wallemiomycetes</taxon>
        <taxon>Wallemiales</taxon>
        <taxon>Wallemiaceae</taxon>
        <taxon>Wallemia</taxon>
    </lineage>
</organism>
<dbReference type="PANTHER" id="PTHR22914:SF38">
    <property type="entry name" value="CHITIN SYNTHASE 2"/>
    <property type="match status" value="1"/>
</dbReference>
<feature type="domain" description="Chitin synthase N-terminal" evidence="24">
    <location>
        <begin position="209"/>
        <end position="275"/>
    </location>
</feature>
<proteinExistence type="inferred from homology"/>
<evidence type="ECO:0000256" key="16">
    <source>
        <dbReference type="ARBA" id="ARBA00023196"/>
    </source>
</evidence>
<dbReference type="Pfam" id="PF08407">
    <property type="entry name" value="Chitin_synth_1N"/>
    <property type="match status" value="1"/>
</dbReference>
<dbReference type="InterPro" id="IPR004835">
    <property type="entry name" value="Chitin_synth"/>
</dbReference>
<gene>
    <name evidence="26" type="ORF">E3Q01_01363</name>
    <name evidence="25" type="ORF">E3Q10_01538</name>
</gene>
<keyword evidence="17" id="KW-0066">ATP synthesis</keyword>
<keyword evidence="13" id="KW-0406">Ion transport</keyword>
<evidence type="ECO:0000259" key="24">
    <source>
        <dbReference type="Pfam" id="PF08407"/>
    </source>
</evidence>
<feature type="transmembrane region" description="Helical" evidence="22">
    <location>
        <begin position="738"/>
        <end position="757"/>
    </location>
</feature>
<reference evidence="27 28" key="1">
    <citation type="submission" date="2019-03" db="EMBL/GenBank/DDBJ databases">
        <title>Sequencing 25 genomes of Wallemia mellicola.</title>
        <authorList>
            <person name="Gostincar C."/>
        </authorList>
    </citation>
    <scope>NUCLEOTIDE SEQUENCE [LARGE SCALE GENOMIC DNA]</scope>
    <source>
        <strain evidence="26 28">EXF-757</strain>
        <strain evidence="25 27">EXF-8738</strain>
    </source>
</reference>
<keyword evidence="12 22" id="KW-1133">Transmembrane helix</keyword>
<comment type="function">
    <text evidence="19">Polymerizes chitin, a structural polymer of the cell wall and septum, by transferring the sugar moiety of UDP-GlcNAc to the non-reducing end of the growing chitin polymer.</text>
</comment>
<evidence type="ECO:0000256" key="12">
    <source>
        <dbReference type="ARBA" id="ARBA00022989"/>
    </source>
</evidence>
<feature type="transmembrane region" description="Helical" evidence="22">
    <location>
        <begin position="700"/>
        <end position="726"/>
    </location>
</feature>
<dbReference type="Gene3D" id="2.60.15.10">
    <property type="entry name" value="F0F1 ATP synthase delta/epsilon subunit, N-terminal"/>
    <property type="match status" value="1"/>
</dbReference>
<comment type="caution">
    <text evidence="25">The sequence shown here is derived from an EMBL/GenBank/DDBJ whole genome shotgun (WGS) entry which is preliminary data.</text>
</comment>
<dbReference type="SUPFAM" id="SSF51344">
    <property type="entry name" value="Epsilon subunit of F1F0-ATP synthase N-terminal domain"/>
    <property type="match status" value="1"/>
</dbReference>
<dbReference type="GO" id="GO:0046933">
    <property type="term" value="F:proton-transporting ATP synthase activity, rotational mechanism"/>
    <property type="evidence" value="ECO:0007669"/>
    <property type="project" value="InterPro"/>
</dbReference>
<dbReference type="CDD" id="cd04190">
    <property type="entry name" value="Chitin_synth_C"/>
    <property type="match status" value="1"/>
</dbReference>
<dbReference type="EMBL" id="SPRX01000012">
    <property type="protein sequence ID" value="TIC67223.1"/>
    <property type="molecule type" value="Genomic_DNA"/>
</dbReference>
<dbReference type="GO" id="GO:0045259">
    <property type="term" value="C:proton-transporting ATP synthase complex"/>
    <property type="evidence" value="ECO:0007669"/>
    <property type="project" value="UniProtKB-KW"/>
</dbReference>
<evidence type="ECO:0000256" key="10">
    <source>
        <dbReference type="ARBA" id="ARBA00022792"/>
    </source>
</evidence>
<keyword evidence="15 22" id="KW-0472">Membrane</keyword>